<dbReference type="SUPFAM" id="SSF50494">
    <property type="entry name" value="Trypsin-like serine proteases"/>
    <property type="match status" value="1"/>
</dbReference>
<name>A0ABS3THK9_9BACT</name>
<protein>
    <recommendedName>
        <fullName evidence="6">Serine protease</fullName>
        <ecNumber evidence="6">3.4.21.-</ecNumber>
    </recommendedName>
</protein>
<keyword evidence="4 6" id="KW-0378">Hydrolase</keyword>
<proteinExistence type="inferred from homology"/>
<keyword evidence="8" id="KW-1185">Reference proteome</keyword>
<dbReference type="Proteomes" id="UP000670527">
    <property type="component" value="Unassembled WGS sequence"/>
</dbReference>
<dbReference type="EMBL" id="JAGETX010000025">
    <property type="protein sequence ID" value="MBO3273159.1"/>
    <property type="molecule type" value="Genomic_DNA"/>
</dbReference>
<dbReference type="InterPro" id="IPR008256">
    <property type="entry name" value="Peptidase_S1B"/>
</dbReference>
<dbReference type="Pfam" id="PF13365">
    <property type="entry name" value="Trypsin_2"/>
    <property type="match status" value="1"/>
</dbReference>
<keyword evidence="3" id="KW-0732">Signal</keyword>
<gene>
    <name evidence="7" type="ORF">J4D97_21090</name>
</gene>
<dbReference type="EC" id="3.4.21.-" evidence="6"/>
<evidence type="ECO:0000256" key="4">
    <source>
        <dbReference type="ARBA" id="ARBA00022801"/>
    </source>
</evidence>
<accession>A0ABS3THK9</accession>
<dbReference type="RefSeq" id="WP_208309303.1">
    <property type="nucleotide sequence ID" value="NZ_JAGETX010000025.1"/>
</dbReference>
<dbReference type="InterPro" id="IPR009003">
    <property type="entry name" value="Peptidase_S1_PA"/>
</dbReference>
<evidence type="ECO:0000256" key="5">
    <source>
        <dbReference type="ARBA" id="ARBA00022825"/>
    </source>
</evidence>
<comment type="caution">
    <text evidence="7">The sequence shown here is derived from an EMBL/GenBank/DDBJ whole genome shotgun (WGS) entry which is preliminary data.</text>
</comment>
<dbReference type="PRINTS" id="PR00839">
    <property type="entry name" value="V8PROTEASE"/>
</dbReference>
<evidence type="ECO:0000256" key="2">
    <source>
        <dbReference type="ARBA" id="ARBA00022670"/>
    </source>
</evidence>
<keyword evidence="5 6" id="KW-0720">Serine protease</keyword>
<dbReference type="InterPro" id="IPR043504">
    <property type="entry name" value="Peptidase_S1_PA_chymotrypsin"/>
</dbReference>
<evidence type="ECO:0000256" key="1">
    <source>
        <dbReference type="ARBA" id="ARBA00008764"/>
    </source>
</evidence>
<evidence type="ECO:0000256" key="3">
    <source>
        <dbReference type="ARBA" id="ARBA00022729"/>
    </source>
</evidence>
<evidence type="ECO:0000313" key="7">
    <source>
        <dbReference type="EMBL" id="MBO3273159.1"/>
    </source>
</evidence>
<organism evidence="7 8">
    <name type="scientific">Hymenobacter defluvii</name>
    <dbReference type="NCBI Taxonomy" id="2054411"/>
    <lineage>
        <taxon>Bacteria</taxon>
        <taxon>Pseudomonadati</taxon>
        <taxon>Bacteroidota</taxon>
        <taxon>Cytophagia</taxon>
        <taxon>Cytophagales</taxon>
        <taxon>Hymenobacteraceae</taxon>
        <taxon>Hymenobacter</taxon>
    </lineage>
</organism>
<sequence length="92" mass="9981">MYTSVWTSIAFYLRGGPAGEKASIAHDAPQRIYIIGHPDGGTLSLSLQDNLLLDYQEPLIHYRTPTVGGSSGSPVFNQQWQLIGIMSLHGPA</sequence>
<comment type="similarity">
    <text evidence="1 6">Belongs to the peptidase S1B family.</text>
</comment>
<dbReference type="Gene3D" id="2.40.10.10">
    <property type="entry name" value="Trypsin-like serine proteases"/>
    <property type="match status" value="1"/>
</dbReference>
<evidence type="ECO:0000256" key="6">
    <source>
        <dbReference type="RuleBase" id="RU004296"/>
    </source>
</evidence>
<evidence type="ECO:0000313" key="8">
    <source>
        <dbReference type="Proteomes" id="UP000670527"/>
    </source>
</evidence>
<keyword evidence="2 6" id="KW-0645">Protease</keyword>
<reference evidence="7 8" key="1">
    <citation type="submission" date="2021-03" db="EMBL/GenBank/DDBJ databases">
        <authorList>
            <person name="Kim M.K."/>
        </authorList>
    </citation>
    <scope>NUCLEOTIDE SEQUENCE [LARGE SCALE GENOMIC DNA]</scope>
    <source>
        <strain evidence="7 8">BT507</strain>
    </source>
</reference>